<dbReference type="HAMAP" id="MF_01107">
    <property type="entry name" value="ArgD_aminotrans_3"/>
    <property type="match status" value="1"/>
</dbReference>
<feature type="binding site" evidence="5">
    <location>
        <begin position="222"/>
        <end position="225"/>
    </location>
    <ligand>
        <name>pyridoxal 5'-phosphate</name>
        <dbReference type="ChEBI" id="CHEBI:597326"/>
    </ligand>
</feature>
<keyword evidence="2 5" id="KW-0028">Amino-acid biosynthesis</keyword>
<evidence type="ECO:0000256" key="5">
    <source>
        <dbReference type="HAMAP-Rule" id="MF_01107"/>
    </source>
</evidence>
<dbReference type="GO" id="GO:0005737">
    <property type="term" value="C:cytoplasm"/>
    <property type="evidence" value="ECO:0007669"/>
    <property type="project" value="UniProtKB-SubCell"/>
</dbReference>
<dbReference type="InterPro" id="IPR015424">
    <property type="entry name" value="PyrdxlP-dep_Trfase"/>
</dbReference>
<comment type="miscellaneous">
    <text evidence="5">May also have succinyldiaminopimelate aminotransferase activity, thus carrying out the corresponding step in lysine biosynthesis.</text>
</comment>
<dbReference type="PIRSF" id="PIRSF000521">
    <property type="entry name" value="Transaminase_4ab_Lys_Orn"/>
    <property type="match status" value="1"/>
</dbReference>
<organism evidence="6 7">
    <name type="scientific">Cyclobacterium xiamenense</name>
    <dbReference type="NCBI Taxonomy" id="1297121"/>
    <lineage>
        <taxon>Bacteria</taxon>
        <taxon>Pseudomonadati</taxon>
        <taxon>Bacteroidota</taxon>
        <taxon>Cytophagia</taxon>
        <taxon>Cytophagales</taxon>
        <taxon>Cyclobacteriaceae</taxon>
        <taxon>Cyclobacterium</taxon>
    </lineage>
</organism>
<dbReference type="AlphaFoldDB" id="A0A1H7AI29"/>
<dbReference type="RefSeq" id="WP_092177496.1">
    <property type="nucleotide sequence ID" value="NZ_FNZH01000007.1"/>
</dbReference>
<comment type="catalytic activity">
    <reaction evidence="5">
        <text>N(2)-acetyl-L-ornithine + 2-oxoglutarate = N-acetyl-L-glutamate 5-semialdehyde + L-glutamate</text>
        <dbReference type="Rhea" id="RHEA:18049"/>
        <dbReference type="ChEBI" id="CHEBI:16810"/>
        <dbReference type="ChEBI" id="CHEBI:29123"/>
        <dbReference type="ChEBI" id="CHEBI:29985"/>
        <dbReference type="ChEBI" id="CHEBI:57805"/>
        <dbReference type="EC" id="2.6.1.11"/>
    </reaction>
</comment>
<dbReference type="InterPro" id="IPR049704">
    <property type="entry name" value="Aminotrans_3_PPA_site"/>
</dbReference>
<keyword evidence="1 5" id="KW-0032">Aminotransferase</keyword>
<feature type="modified residue" description="N6-(pyridoxal phosphate)lysine" evidence="5">
    <location>
        <position position="251"/>
    </location>
</feature>
<dbReference type="GO" id="GO:0042802">
    <property type="term" value="F:identical protein binding"/>
    <property type="evidence" value="ECO:0007669"/>
    <property type="project" value="TreeGrafter"/>
</dbReference>
<evidence type="ECO:0000256" key="4">
    <source>
        <dbReference type="ARBA" id="ARBA00022898"/>
    </source>
</evidence>
<dbReference type="NCBIfam" id="TIGR00707">
    <property type="entry name" value="argD"/>
    <property type="match status" value="1"/>
</dbReference>
<name>A0A1H7AI29_9BACT</name>
<evidence type="ECO:0000256" key="2">
    <source>
        <dbReference type="ARBA" id="ARBA00022605"/>
    </source>
</evidence>
<dbReference type="InterPro" id="IPR015421">
    <property type="entry name" value="PyrdxlP-dep_Trfase_major"/>
</dbReference>
<keyword evidence="5" id="KW-0963">Cytoplasm</keyword>
<dbReference type="InterPro" id="IPR005814">
    <property type="entry name" value="Aminotrans_3"/>
</dbReference>
<dbReference type="PANTHER" id="PTHR11986">
    <property type="entry name" value="AMINOTRANSFERASE CLASS III"/>
    <property type="match status" value="1"/>
</dbReference>
<dbReference type="EC" id="2.6.1.11" evidence="5"/>
<dbReference type="STRING" id="1416801.SAMN05192553_10777"/>
<feature type="binding site" evidence="5">
    <location>
        <position position="280"/>
    </location>
    <ligand>
        <name>pyridoxal 5'-phosphate</name>
        <dbReference type="ChEBI" id="CHEBI:597326"/>
    </ligand>
</feature>
<keyword evidence="3 5" id="KW-0808">Transferase</keyword>
<comment type="subunit">
    <text evidence="5">Homodimer.</text>
</comment>
<dbReference type="Gene3D" id="3.40.640.10">
    <property type="entry name" value="Type I PLP-dependent aspartate aminotransferase-like (Major domain)"/>
    <property type="match status" value="1"/>
</dbReference>
<reference evidence="7" key="1">
    <citation type="submission" date="2016-10" db="EMBL/GenBank/DDBJ databases">
        <authorList>
            <person name="Varghese N."/>
            <person name="Submissions S."/>
        </authorList>
    </citation>
    <scope>NUCLEOTIDE SEQUENCE [LARGE SCALE GENOMIC DNA]</scope>
    <source>
        <strain evidence="7">IBRC-M 10761</strain>
    </source>
</reference>
<dbReference type="Proteomes" id="UP000199403">
    <property type="component" value="Unassembled WGS sequence"/>
</dbReference>
<feature type="binding site" evidence="5">
    <location>
        <position position="141"/>
    </location>
    <ligand>
        <name>N(2)-acetyl-L-ornithine</name>
        <dbReference type="ChEBI" id="CHEBI:57805"/>
    </ligand>
</feature>
<dbReference type="GO" id="GO:0006526">
    <property type="term" value="P:L-arginine biosynthetic process"/>
    <property type="evidence" value="ECO:0007669"/>
    <property type="project" value="UniProtKB-UniRule"/>
</dbReference>
<feature type="binding site" evidence="5">
    <location>
        <position position="138"/>
    </location>
    <ligand>
        <name>pyridoxal 5'-phosphate</name>
        <dbReference type="ChEBI" id="CHEBI:597326"/>
    </ligand>
</feature>
<dbReference type="FunFam" id="3.40.640.10:FF:000004">
    <property type="entry name" value="Acetylornithine aminotransferase"/>
    <property type="match status" value="1"/>
</dbReference>
<comment type="cofactor">
    <cofactor evidence="5">
        <name>pyridoxal 5'-phosphate</name>
        <dbReference type="ChEBI" id="CHEBI:597326"/>
    </cofactor>
    <text evidence="5">Binds 1 pyridoxal phosphate per subunit.</text>
</comment>
<dbReference type="InterPro" id="IPR050103">
    <property type="entry name" value="Class-III_PLP-dep_AT"/>
</dbReference>
<evidence type="ECO:0000256" key="1">
    <source>
        <dbReference type="ARBA" id="ARBA00022576"/>
    </source>
</evidence>
<dbReference type="PANTHER" id="PTHR11986:SF79">
    <property type="entry name" value="ACETYLORNITHINE AMINOTRANSFERASE, MITOCHONDRIAL"/>
    <property type="match status" value="1"/>
</dbReference>
<dbReference type="UniPathway" id="UPA00068">
    <property type="reaction ID" value="UER00109"/>
</dbReference>
<protein>
    <recommendedName>
        <fullName evidence="5">Acetylornithine aminotransferase</fullName>
        <shortName evidence="5">ACOAT</shortName>
        <ecNumber evidence="5">2.6.1.11</ecNumber>
    </recommendedName>
</protein>
<proteinExistence type="inferred from homology"/>
<evidence type="ECO:0000256" key="3">
    <source>
        <dbReference type="ARBA" id="ARBA00022679"/>
    </source>
</evidence>
<keyword evidence="5" id="KW-0055">Arginine biosynthesis</keyword>
<comment type="similarity">
    <text evidence="5">Belongs to the class-III pyridoxal-phosphate-dependent aminotransferase family. ArgD subfamily.</text>
</comment>
<comment type="pathway">
    <text evidence="5">Amino-acid biosynthesis; L-arginine biosynthesis; N(2)-acetyl-L-ornithine from L-glutamate: step 4/4.</text>
</comment>
<dbReference type="NCBIfam" id="NF002325">
    <property type="entry name" value="PRK01278.1"/>
    <property type="match status" value="1"/>
</dbReference>
<dbReference type="SUPFAM" id="SSF53383">
    <property type="entry name" value="PLP-dependent transferases"/>
    <property type="match status" value="1"/>
</dbReference>
<sequence>MQISNEYLYEEDKKYYLPTFKRFPLALIKGKGSRVWDADGKEYIDMLAGIAVNNLGHCHPKVVQAIQEQAAELIHISNFFVSPPQVALSKLLVDLSRMQHVFLTNSGAESVEGAIKIARKYAFKQGKGGDIISMKNSFHGRTLATIATGQAKYQKGFAPIPTGFAQVDFNSLEALEAAITPDTAAVILEPIQGEGGIVPAEKSYLKAVRKLCDEKGLLLIFDEIQCGIGRTGHFFAKDYYAVQPDILTLAKGLGGGMPIGAVLCNKKVGDAIDFGDHGTTFGGNPLASAAALATIKTILEENLTGAAQEKGDWLMGILRSWTNEHPMIREVRGLGLMIGVQLDRPAAPIVKALMDEGVIANATAESVLRLVPPLNIPEEDLVQVLDKLKAILRLIEENEH</sequence>
<accession>A0A1H7AI29</accession>
<gene>
    <name evidence="5" type="primary">argD</name>
    <name evidence="6" type="ORF">SAMN05192553_10777</name>
</gene>
<dbReference type="PROSITE" id="PS00600">
    <property type="entry name" value="AA_TRANSFER_CLASS_3"/>
    <property type="match status" value="1"/>
</dbReference>
<dbReference type="GO" id="GO:0030170">
    <property type="term" value="F:pyridoxal phosphate binding"/>
    <property type="evidence" value="ECO:0007669"/>
    <property type="project" value="InterPro"/>
</dbReference>
<dbReference type="InterPro" id="IPR004636">
    <property type="entry name" value="AcOrn/SuccOrn_fam"/>
</dbReference>
<keyword evidence="4 5" id="KW-0663">Pyridoxal phosphate</keyword>
<evidence type="ECO:0000313" key="6">
    <source>
        <dbReference type="EMBL" id="SEJ65249.1"/>
    </source>
</evidence>
<dbReference type="Pfam" id="PF00202">
    <property type="entry name" value="Aminotran_3"/>
    <property type="match status" value="1"/>
</dbReference>
<feature type="binding site" evidence="5">
    <location>
        <begin position="107"/>
        <end position="108"/>
    </location>
    <ligand>
        <name>pyridoxal 5'-phosphate</name>
        <dbReference type="ChEBI" id="CHEBI:597326"/>
    </ligand>
</feature>
<dbReference type="Gene3D" id="3.90.1150.10">
    <property type="entry name" value="Aspartate Aminotransferase, domain 1"/>
    <property type="match status" value="1"/>
</dbReference>
<dbReference type="CDD" id="cd00610">
    <property type="entry name" value="OAT_like"/>
    <property type="match status" value="1"/>
</dbReference>
<dbReference type="GO" id="GO:0003992">
    <property type="term" value="F:N2-acetyl-L-ornithine:2-oxoglutarate 5-aminotransferase activity"/>
    <property type="evidence" value="ECO:0007669"/>
    <property type="project" value="UniProtKB-UniRule"/>
</dbReference>
<dbReference type="EMBL" id="FNZH01000007">
    <property type="protein sequence ID" value="SEJ65249.1"/>
    <property type="molecule type" value="Genomic_DNA"/>
</dbReference>
<keyword evidence="7" id="KW-1185">Reference proteome</keyword>
<dbReference type="OrthoDB" id="9801052at2"/>
<comment type="subcellular location">
    <subcellularLocation>
        <location evidence="5">Cytoplasm</location>
    </subcellularLocation>
</comment>
<evidence type="ECO:0000313" key="7">
    <source>
        <dbReference type="Proteomes" id="UP000199403"/>
    </source>
</evidence>
<feature type="binding site" evidence="5">
    <location>
        <position position="279"/>
    </location>
    <ligand>
        <name>N(2)-acetyl-L-ornithine</name>
        <dbReference type="ChEBI" id="CHEBI:57805"/>
    </ligand>
</feature>
<dbReference type="InterPro" id="IPR015422">
    <property type="entry name" value="PyrdxlP-dep_Trfase_small"/>
</dbReference>